<feature type="chain" id="PRO_5034097109" evidence="2">
    <location>
        <begin position="20"/>
        <end position="412"/>
    </location>
</feature>
<reference evidence="3 4" key="1">
    <citation type="submission" date="2019-07" db="EMBL/GenBank/DDBJ databases">
        <title>Venturia inaequalis Genome Resource.</title>
        <authorList>
            <person name="Lichtner F.J."/>
        </authorList>
    </citation>
    <scope>NUCLEOTIDE SEQUENCE [LARGE SCALE GENOMIC DNA]</scope>
    <source>
        <strain evidence="3 4">DMI_063113</strain>
    </source>
</reference>
<comment type="caution">
    <text evidence="3">The sequence shown here is derived from an EMBL/GenBank/DDBJ whole genome shotgun (WGS) entry which is preliminary data.</text>
</comment>
<evidence type="ECO:0000256" key="1">
    <source>
        <dbReference type="SAM" id="MobiDB-lite"/>
    </source>
</evidence>
<dbReference type="EMBL" id="WNWR01000833">
    <property type="protein sequence ID" value="KAE9968442.1"/>
    <property type="molecule type" value="Genomic_DNA"/>
</dbReference>
<evidence type="ECO:0000313" key="4">
    <source>
        <dbReference type="Proteomes" id="UP000490939"/>
    </source>
</evidence>
<accession>A0A8H3YSG3</accession>
<keyword evidence="4" id="KW-1185">Reference proteome</keyword>
<feature type="region of interest" description="Disordered" evidence="1">
    <location>
        <begin position="258"/>
        <end position="292"/>
    </location>
</feature>
<sequence length="412" mass="44818">MHLPAMLLVVCTLIVSAIANPVPSIATENDGTSDVSVASDRAPPGWLAITFCFDPDHHCLAIDQEADHCTPQKDFSQLKGIGMDIGIYCDVFPNDKCDSPGVQLGNTVDIHGSGVNFPIKSTRCWDSRTKRDSRSVTTEVVDTANVSIASDNGVPARLSIEFCWRPEVHQDCLVMTHFNQQCMLEQYLNGLKSVHMSANQFCVFFSRANCLTTDDVMVVGSTDDIQAAGVNFPILSSWCYDTTLGPIVFPTQNNKRLIDTNEPATSSDSKDTAELQNSIAPQQDERLVGRDSSPTYHKSIHIIECLDDETCQDAWLSQNNCQTNDGRHDHLKGLVLPGDVYCQIFPQSDKKCKGDAGAKGVFRSTLDVVSEAPNLQFPIGSMSCWYTWITSASSSSTGASSIGSSNSTGTNI</sequence>
<protein>
    <submittedName>
        <fullName evidence="3">Uncharacterized protein</fullName>
    </submittedName>
</protein>
<dbReference type="Proteomes" id="UP000490939">
    <property type="component" value="Unassembled WGS sequence"/>
</dbReference>
<evidence type="ECO:0000313" key="3">
    <source>
        <dbReference type="EMBL" id="KAE9968442.1"/>
    </source>
</evidence>
<proteinExistence type="predicted"/>
<gene>
    <name evidence="3" type="ORF">EG327_011050</name>
</gene>
<evidence type="ECO:0000256" key="2">
    <source>
        <dbReference type="SAM" id="SignalP"/>
    </source>
</evidence>
<keyword evidence="2" id="KW-0732">Signal</keyword>
<organism evidence="3 4">
    <name type="scientific">Venturia inaequalis</name>
    <name type="common">Apple scab fungus</name>
    <dbReference type="NCBI Taxonomy" id="5025"/>
    <lineage>
        <taxon>Eukaryota</taxon>
        <taxon>Fungi</taxon>
        <taxon>Dikarya</taxon>
        <taxon>Ascomycota</taxon>
        <taxon>Pezizomycotina</taxon>
        <taxon>Dothideomycetes</taxon>
        <taxon>Pleosporomycetidae</taxon>
        <taxon>Venturiales</taxon>
        <taxon>Venturiaceae</taxon>
        <taxon>Venturia</taxon>
    </lineage>
</organism>
<dbReference type="AlphaFoldDB" id="A0A8H3YSG3"/>
<feature type="signal peptide" evidence="2">
    <location>
        <begin position="1"/>
        <end position="19"/>
    </location>
</feature>
<name>A0A8H3YSG3_VENIN</name>